<dbReference type="Proteomes" id="UP000283485">
    <property type="component" value="Unassembled WGS sequence"/>
</dbReference>
<evidence type="ECO:0000313" key="5">
    <source>
        <dbReference type="Proteomes" id="UP000260780"/>
    </source>
</evidence>
<dbReference type="SUPFAM" id="SSF53448">
    <property type="entry name" value="Nucleotide-diphospho-sugar transferases"/>
    <property type="match status" value="1"/>
</dbReference>
<proteinExistence type="predicted"/>
<dbReference type="InterPro" id="IPR029044">
    <property type="entry name" value="Nucleotide-diphossugar_trans"/>
</dbReference>
<dbReference type="InterPro" id="IPR001173">
    <property type="entry name" value="Glyco_trans_2-like"/>
</dbReference>
<dbReference type="CDD" id="cd06433">
    <property type="entry name" value="GT_2_WfgS_like"/>
    <property type="match status" value="1"/>
</dbReference>
<protein>
    <submittedName>
        <fullName evidence="2">Glycosyltransferase</fullName>
    </submittedName>
</protein>
<name>A0A3E4N5F6_9BACT</name>
<dbReference type="Proteomes" id="UP000260780">
    <property type="component" value="Unassembled WGS sequence"/>
</dbReference>
<dbReference type="Proteomes" id="UP000260862">
    <property type="component" value="Unassembled WGS sequence"/>
</dbReference>
<feature type="domain" description="Glycosyltransferase 2-like" evidence="1">
    <location>
        <begin position="11"/>
        <end position="149"/>
    </location>
</feature>
<dbReference type="EMBL" id="QRHQ01000027">
    <property type="protein sequence ID" value="RHF88441.1"/>
    <property type="molecule type" value="Genomic_DNA"/>
</dbReference>
<keyword evidence="2" id="KW-0808">Transferase</keyword>
<evidence type="ECO:0000313" key="7">
    <source>
        <dbReference type="Proteomes" id="UP000283485"/>
    </source>
</evidence>
<dbReference type="RefSeq" id="WP_117671107.1">
    <property type="nucleotide sequence ID" value="NZ_CABOGR010000005.1"/>
</dbReference>
<evidence type="ECO:0000313" key="2">
    <source>
        <dbReference type="EMBL" id="RGK57391.1"/>
    </source>
</evidence>
<dbReference type="PANTHER" id="PTHR22916">
    <property type="entry name" value="GLYCOSYLTRANSFERASE"/>
    <property type="match status" value="1"/>
</dbReference>
<organism evidence="2 6">
    <name type="scientific">Phocaeicola plebeius</name>
    <dbReference type="NCBI Taxonomy" id="310297"/>
    <lineage>
        <taxon>Bacteria</taxon>
        <taxon>Pseudomonadati</taxon>
        <taxon>Bacteroidota</taxon>
        <taxon>Bacteroidia</taxon>
        <taxon>Bacteroidales</taxon>
        <taxon>Bacteroidaceae</taxon>
        <taxon>Phocaeicola</taxon>
    </lineage>
</organism>
<keyword evidence="6" id="KW-1185">Reference proteome</keyword>
<dbReference type="EMBL" id="QSQT01000005">
    <property type="protein sequence ID" value="RGK57391.1"/>
    <property type="molecule type" value="Genomic_DNA"/>
</dbReference>
<accession>A0A3E4N5F6</accession>
<evidence type="ECO:0000313" key="3">
    <source>
        <dbReference type="EMBL" id="RGM33842.1"/>
    </source>
</evidence>
<gene>
    <name evidence="4" type="ORF">DW653_12540</name>
    <name evidence="3" type="ORF">DXC17_17445</name>
    <name evidence="2" type="ORF">DXD04_04040</name>
</gene>
<reference evidence="5 6" key="1">
    <citation type="submission" date="2018-08" db="EMBL/GenBank/DDBJ databases">
        <title>A genome reference for cultivated species of the human gut microbiota.</title>
        <authorList>
            <person name="Zou Y."/>
            <person name="Xue W."/>
            <person name="Luo G."/>
        </authorList>
    </citation>
    <scope>NUCLEOTIDE SEQUENCE [LARGE SCALE GENOMIC DNA]</scope>
    <source>
        <strain evidence="4 7">AM23-23</strain>
        <strain evidence="3 5">OM08-14</strain>
        <strain evidence="2 6">TF10-3AC</strain>
    </source>
</reference>
<dbReference type="PANTHER" id="PTHR22916:SF3">
    <property type="entry name" value="UDP-GLCNAC:BETAGAL BETA-1,3-N-ACETYLGLUCOSAMINYLTRANSFERASE-LIKE PROTEIN 1"/>
    <property type="match status" value="1"/>
</dbReference>
<evidence type="ECO:0000259" key="1">
    <source>
        <dbReference type="Pfam" id="PF00535"/>
    </source>
</evidence>
<evidence type="ECO:0000313" key="6">
    <source>
        <dbReference type="Proteomes" id="UP000260862"/>
    </source>
</evidence>
<evidence type="ECO:0000313" key="4">
    <source>
        <dbReference type="EMBL" id="RHF88441.1"/>
    </source>
</evidence>
<sequence length="252" mass="29611">MNSNPQRALFTIVTVSYNCCSLIEKTIKSVLQQDYHDTEYIIIDGESTDGTVEIIKKYAQHLAFWCSEPDGGIYQGMNKGISHAKGEWILFLNAGDVFAETNVLTKVLPFTKNKEQDILYGDIFTLRGNERVIKKALEPCNKQRMFFCHQAVFVRTELMKQYPYDTRFKMSADFYFFKFCYLTKKKFQHIPIVISVYDRTGISNTHRIAGLKENIQVIRELDKGWDKIKFLIKLHFVIYWNSIRTWIKKNRI</sequence>
<dbReference type="EMBL" id="QSTF01000084">
    <property type="protein sequence ID" value="RGM33842.1"/>
    <property type="molecule type" value="Genomic_DNA"/>
</dbReference>
<dbReference type="GO" id="GO:0016758">
    <property type="term" value="F:hexosyltransferase activity"/>
    <property type="evidence" value="ECO:0007669"/>
    <property type="project" value="UniProtKB-ARBA"/>
</dbReference>
<dbReference type="Pfam" id="PF00535">
    <property type="entry name" value="Glycos_transf_2"/>
    <property type="match status" value="1"/>
</dbReference>
<dbReference type="Gene3D" id="3.90.550.10">
    <property type="entry name" value="Spore Coat Polysaccharide Biosynthesis Protein SpsA, Chain A"/>
    <property type="match status" value="1"/>
</dbReference>
<dbReference type="AlphaFoldDB" id="A0A3E4N5F6"/>
<comment type="caution">
    <text evidence="2">The sequence shown here is derived from an EMBL/GenBank/DDBJ whole genome shotgun (WGS) entry which is preliminary data.</text>
</comment>